<organism evidence="6 7">
    <name type="scientific">Crassostrea virginica</name>
    <name type="common">Eastern oyster</name>
    <dbReference type="NCBI Taxonomy" id="6565"/>
    <lineage>
        <taxon>Eukaryota</taxon>
        <taxon>Metazoa</taxon>
        <taxon>Spiralia</taxon>
        <taxon>Lophotrochozoa</taxon>
        <taxon>Mollusca</taxon>
        <taxon>Bivalvia</taxon>
        <taxon>Autobranchia</taxon>
        <taxon>Pteriomorphia</taxon>
        <taxon>Ostreida</taxon>
        <taxon>Ostreoidea</taxon>
        <taxon>Ostreidae</taxon>
        <taxon>Crassostrea</taxon>
    </lineage>
</organism>
<evidence type="ECO:0000313" key="6">
    <source>
        <dbReference type="Proteomes" id="UP000694844"/>
    </source>
</evidence>
<dbReference type="Proteomes" id="UP000694844">
    <property type="component" value="Chromosome 2"/>
</dbReference>
<gene>
    <name evidence="7" type="primary">LOC111119777</name>
</gene>
<dbReference type="PANTHER" id="PTHR10671:SF108">
    <property type="entry name" value="CLAUDIN FAMILY PROTEIN-RELATED"/>
    <property type="match status" value="1"/>
</dbReference>
<evidence type="ECO:0000256" key="4">
    <source>
        <dbReference type="ARBA" id="ARBA00023136"/>
    </source>
</evidence>
<comment type="subcellular location">
    <subcellularLocation>
        <location evidence="1">Membrane</location>
        <topology evidence="1">Multi-pass membrane protein</topology>
    </subcellularLocation>
</comment>
<dbReference type="InterPro" id="IPR004031">
    <property type="entry name" value="PMP22/EMP/MP20/Claudin"/>
</dbReference>
<dbReference type="InterPro" id="IPR050579">
    <property type="entry name" value="PMP-22/EMP/MP20-like"/>
</dbReference>
<evidence type="ECO:0000313" key="7">
    <source>
        <dbReference type="RefSeq" id="XP_022315965.1"/>
    </source>
</evidence>
<dbReference type="Pfam" id="PF13903">
    <property type="entry name" value="Claudin_2"/>
    <property type="match status" value="1"/>
</dbReference>
<dbReference type="KEGG" id="cvn:111119777"/>
<reference evidence="7" key="1">
    <citation type="submission" date="2025-08" db="UniProtKB">
        <authorList>
            <consortium name="RefSeq"/>
        </authorList>
    </citation>
    <scope>IDENTIFICATION</scope>
    <source>
        <tissue evidence="7">Whole sample</tissue>
    </source>
</reference>
<protein>
    <submittedName>
        <fullName evidence="7">Uncharacterized protein LOC111119777</fullName>
    </submittedName>
</protein>
<feature type="transmembrane region" description="Helical" evidence="5">
    <location>
        <begin position="185"/>
        <end position="208"/>
    </location>
</feature>
<dbReference type="GO" id="GO:0005886">
    <property type="term" value="C:plasma membrane"/>
    <property type="evidence" value="ECO:0007669"/>
    <property type="project" value="TreeGrafter"/>
</dbReference>
<dbReference type="Gene3D" id="1.20.140.150">
    <property type="match status" value="1"/>
</dbReference>
<dbReference type="GeneID" id="111119777"/>
<evidence type="ECO:0000256" key="2">
    <source>
        <dbReference type="ARBA" id="ARBA00022692"/>
    </source>
</evidence>
<evidence type="ECO:0000256" key="5">
    <source>
        <dbReference type="SAM" id="Phobius"/>
    </source>
</evidence>
<feature type="transmembrane region" description="Helical" evidence="5">
    <location>
        <begin position="103"/>
        <end position="127"/>
    </location>
</feature>
<evidence type="ECO:0000256" key="1">
    <source>
        <dbReference type="ARBA" id="ARBA00004141"/>
    </source>
</evidence>
<dbReference type="RefSeq" id="XP_022315965.1">
    <property type="nucleotide sequence ID" value="XM_022460257.1"/>
</dbReference>
<accession>A0A8B8CJN3</accession>
<dbReference type="PANTHER" id="PTHR10671">
    <property type="entry name" value="EPITHELIAL MEMBRANE PROTEIN-RELATED"/>
    <property type="match status" value="1"/>
</dbReference>
<keyword evidence="2 5" id="KW-0812">Transmembrane</keyword>
<keyword evidence="3 5" id="KW-1133">Transmembrane helix</keyword>
<evidence type="ECO:0000256" key="3">
    <source>
        <dbReference type="ARBA" id="ARBA00022989"/>
    </source>
</evidence>
<dbReference type="AlphaFoldDB" id="A0A8B8CJN3"/>
<keyword evidence="6" id="KW-1185">Reference proteome</keyword>
<sequence length="225" mass="25360">MGRGQLCLLFLVLCMILISLGLILTSIVTDYWYNVSNDNSNTTVANSFSYNFGMWRKCYSKEVPKDIPYERRINKCAYTYQDLIPRVTPPTAEGERYLHLERAWVGCAIASAGIQIFAILTMICGLWPADCANAKRSSLYLVTSILCLIAAMAGITSGICFIALRDMDSSSRSIYPNNTTVLYDYSFMLEWASNALCILEGFVFLCLLKMDYNDINESGKYNSFM</sequence>
<name>A0A8B8CJN3_CRAVI</name>
<proteinExistence type="predicted"/>
<feature type="transmembrane region" description="Helical" evidence="5">
    <location>
        <begin position="139"/>
        <end position="165"/>
    </location>
</feature>
<keyword evidence="4 5" id="KW-0472">Membrane</keyword>
<feature type="transmembrane region" description="Helical" evidence="5">
    <location>
        <begin position="7"/>
        <end position="28"/>
    </location>
</feature>
<dbReference type="OrthoDB" id="6126739at2759"/>